<sequence length="544" mass="61682">MQLKRKHLLMVAGVAWLVTLAVYLRALSCDFINFDDPQYVIENTGIRSLGLDFWYWSFCTIPLNYWTPLLWISFAIDYRLWGLDPFGYHLTNILLHALNAALFVLLADHVYGQSPGMAKTRHEKRLYLGIVLVAGLLFALHPARVESVAWVTERKDVLNGAFTLGFLICYLRYLQKKSDDLNGRGKWREYVLSLLLFVFSMLIKPSSFLIPIALLFLDWYPLRRFDRDKFSTLLLEKIPFMLLGAIIVAISIIFRMKQGGFNSLSDFPMAVRTVAAGNSLVEYFRLMLFPVNILPYYILPRAVPVYYIYKALAAFCFIFGIILFRKRFPALTVSVLFFVVTILPSLHFLTDGYQTVLSPRYTYLPSILACIVAAPALVFACRKIAPAAGRYQLSVSVGLVAALLTFYAATTVILIADWKNSGVMWSKVIATKPFDKAYYYRGLYLAEKGEYRAAIKDYSTCIELATRFTLPDIHNVYAFRGDALAKAGDFQAAVDDFTTAISLYPHPLYYYHRGELLRTMGRVSEANADLAAAGQATGSLIWLQ</sequence>
<organism evidence="5 6">
    <name type="scientific">Geoanaerobacter pelophilus</name>
    <dbReference type="NCBI Taxonomy" id="60036"/>
    <lineage>
        <taxon>Bacteria</taxon>
        <taxon>Pseudomonadati</taxon>
        <taxon>Thermodesulfobacteriota</taxon>
        <taxon>Desulfuromonadia</taxon>
        <taxon>Geobacterales</taxon>
        <taxon>Geobacteraceae</taxon>
        <taxon>Geoanaerobacter</taxon>
    </lineage>
</organism>
<feature type="transmembrane region" description="Helical" evidence="4">
    <location>
        <begin position="194"/>
        <end position="217"/>
    </location>
</feature>
<feature type="transmembrane region" description="Helical" evidence="4">
    <location>
        <begin position="238"/>
        <end position="256"/>
    </location>
</feature>
<dbReference type="PANTHER" id="PTHR44227:SF3">
    <property type="entry name" value="PROTEIN O-MANNOSYL-TRANSFERASE TMTC4"/>
    <property type="match status" value="1"/>
</dbReference>
<feature type="transmembrane region" description="Helical" evidence="4">
    <location>
        <begin position="306"/>
        <end position="324"/>
    </location>
</feature>
<evidence type="ECO:0000256" key="1">
    <source>
        <dbReference type="ARBA" id="ARBA00022737"/>
    </source>
</evidence>
<evidence type="ECO:0000313" key="6">
    <source>
        <dbReference type="Proteomes" id="UP000811899"/>
    </source>
</evidence>
<feature type="repeat" description="TPR" evidence="3">
    <location>
        <begin position="474"/>
        <end position="507"/>
    </location>
</feature>
<feature type="transmembrane region" description="Helical" evidence="4">
    <location>
        <begin position="53"/>
        <end position="74"/>
    </location>
</feature>
<keyword evidence="4" id="KW-0812">Transmembrane</keyword>
<proteinExistence type="predicted"/>
<keyword evidence="6" id="KW-1185">Reference proteome</keyword>
<feature type="transmembrane region" description="Helical" evidence="4">
    <location>
        <begin position="331"/>
        <end position="349"/>
    </location>
</feature>
<keyword evidence="1" id="KW-0677">Repeat</keyword>
<reference evidence="5 6" key="1">
    <citation type="submission" date="2021-05" db="EMBL/GenBank/DDBJ databases">
        <title>The draft genome of Geobacter pelophilus DSM 12255.</title>
        <authorList>
            <person name="Xu Z."/>
            <person name="Masuda Y."/>
            <person name="Itoh H."/>
            <person name="Senoo K."/>
        </authorList>
    </citation>
    <scope>NUCLEOTIDE SEQUENCE [LARGE SCALE GENOMIC DNA]</scope>
    <source>
        <strain evidence="5 6">DSM 12255</strain>
    </source>
</reference>
<dbReference type="SMART" id="SM00028">
    <property type="entry name" value="TPR"/>
    <property type="match status" value="2"/>
</dbReference>
<feature type="transmembrane region" description="Helical" evidence="4">
    <location>
        <begin position="361"/>
        <end position="381"/>
    </location>
</feature>
<evidence type="ECO:0008006" key="7">
    <source>
        <dbReference type="Google" id="ProtNLM"/>
    </source>
</evidence>
<comment type="caution">
    <text evidence="5">The sequence shown here is derived from an EMBL/GenBank/DDBJ whole genome shotgun (WGS) entry which is preliminary data.</text>
</comment>
<dbReference type="SUPFAM" id="SSF48452">
    <property type="entry name" value="TPR-like"/>
    <property type="match status" value="1"/>
</dbReference>
<dbReference type="RefSeq" id="WP_214173306.1">
    <property type="nucleotide sequence ID" value="NZ_JAHCVJ010000013.1"/>
</dbReference>
<feature type="transmembrane region" description="Helical" evidence="4">
    <location>
        <begin position="86"/>
        <end position="106"/>
    </location>
</feature>
<name>A0AAW4LDB2_9BACT</name>
<evidence type="ECO:0000256" key="4">
    <source>
        <dbReference type="SAM" id="Phobius"/>
    </source>
</evidence>
<evidence type="ECO:0000256" key="3">
    <source>
        <dbReference type="PROSITE-ProRule" id="PRU00339"/>
    </source>
</evidence>
<dbReference type="InterPro" id="IPR019734">
    <property type="entry name" value="TPR_rpt"/>
</dbReference>
<feature type="repeat" description="TPR" evidence="3">
    <location>
        <begin position="435"/>
        <end position="468"/>
    </location>
</feature>
<dbReference type="EMBL" id="JAHCVJ010000013">
    <property type="protein sequence ID" value="MBT0666535.1"/>
    <property type="molecule type" value="Genomic_DNA"/>
</dbReference>
<dbReference type="Pfam" id="PF13181">
    <property type="entry name" value="TPR_8"/>
    <property type="match status" value="2"/>
</dbReference>
<feature type="transmembrane region" description="Helical" evidence="4">
    <location>
        <begin position="393"/>
        <end position="416"/>
    </location>
</feature>
<feature type="transmembrane region" description="Helical" evidence="4">
    <location>
        <begin position="126"/>
        <end position="145"/>
    </location>
</feature>
<dbReference type="InterPro" id="IPR011990">
    <property type="entry name" value="TPR-like_helical_dom_sf"/>
</dbReference>
<evidence type="ECO:0000256" key="2">
    <source>
        <dbReference type="ARBA" id="ARBA00022803"/>
    </source>
</evidence>
<dbReference type="Proteomes" id="UP000811899">
    <property type="component" value="Unassembled WGS sequence"/>
</dbReference>
<evidence type="ECO:0000313" key="5">
    <source>
        <dbReference type="EMBL" id="MBT0666535.1"/>
    </source>
</evidence>
<feature type="transmembrane region" description="Helical" evidence="4">
    <location>
        <begin position="157"/>
        <end position="174"/>
    </location>
</feature>
<dbReference type="Gene3D" id="1.25.40.10">
    <property type="entry name" value="Tetratricopeptide repeat domain"/>
    <property type="match status" value="1"/>
</dbReference>
<keyword evidence="4" id="KW-1133">Transmembrane helix</keyword>
<dbReference type="InterPro" id="IPR052346">
    <property type="entry name" value="O-mannosyl-transferase_TMTC"/>
</dbReference>
<dbReference type="PROSITE" id="PS50005">
    <property type="entry name" value="TPR"/>
    <property type="match status" value="2"/>
</dbReference>
<gene>
    <name evidence="5" type="ORF">KI809_19675</name>
</gene>
<keyword evidence="4" id="KW-0472">Membrane</keyword>
<dbReference type="AlphaFoldDB" id="A0AAW4LDB2"/>
<keyword evidence="2 3" id="KW-0802">TPR repeat</keyword>
<protein>
    <recommendedName>
        <fullName evidence="7">Tetratricopeptide repeat protein</fullName>
    </recommendedName>
</protein>
<dbReference type="PANTHER" id="PTHR44227">
    <property type="match status" value="1"/>
</dbReference>
<accession>A0AAW4LDB2</accession>